<dbReference type="PANTHER" id="PTHR43649">
    <property type="entry name" value="ARABINOSE-BINDING PROTEIN-RELATED"/>
    <property type="match status" value="1"/>
</dbReference>
<dbReference type="EMBL" id="DXEV01000052">
    <property type="protein sequence ID" value="HIX56399.1"/>
    <property type="molecule type" value="Genomic_DNA"/>
</dbReference>
<proteinExistence type="inferred from homology"/>
<dbReference type="InterPro" id="IPR050490">
    <property type="entry name" value="Bact_solute-bd_prot1"/>
</dbReference>
<sequence>MKLKSVLAAALGSSILLGATAAPASANTEVKVWCWDANFNVAAAQMAAERYQAKHPGVTIKVENIGQPDIIQRLNASLGANNVRSLPDVVLIEDYRVQNFLTGYPDFLKELGSSIDMSKFVDYKIAASSDANGKHYGIPFDSGVTATYLRMDMFEKAGYTIDDFKDITWDQFIDMGKKVKEATGAYLIGYDPSDLGIMRVMMQSAGQWYTNAEGTKVTVAGNPALKEAMRIFKRLQDEDLLASYNGWTQLLATFQQGQVASVIQGCWLTPSIEANKDQSGKWRVAPLPKLSNVKNATPYSNLGGSQWYVNNYSKNADAAVDFLNETFASDQGLLNELVTKISLVNSLKDTTKIANYNVANAFFGDQKIYADFANWNNQIPAISYGPHTYAIESVVSEALQRVLAGEDIDTVLQDAQVNAEMQVGL</sequence>
<evidence type="ECO:0000256" key="3">
    <source>
        <dbReference type="SAM" id="SignalP"/>
    </source>
</evidence>
<protein>
    <submittedName>
        <fullName evidence="4">Sugar ABC transporter substrate-binding protein</fullName>
    </submittedName>
</protein>
<dbReference type="Proteomes" id="UP000886829">
    <property type="component" value="Unassembled WGS sequence"/>
</dbReference>
<feature type="chain" id="PRO_5039555628" evidence="3">
    <location>
        <begin position="22"/>
        <end position="425"/>
    </location>
</feature>
<comment type="similarity">
    <text evidence="2">Belongs to the bacterial solute-binding protein 1 family.</text>
</comment>
<accession>A0A9D1WBY9</accession>
<reference evidence="4" key="2">
    <citation type="submission" date="2021-04" db="EMBL/GenBank/DDBJ databases">
        <authorList>
            <person name="Gilroy R."/>
        </authorList>
    </citation>
    <scope>NUCLEOTIDE SEQUENCE</scope>
    <source>
        <strain evidence="4">USASDec5-558</strain>
    </source>
</reference>
<evidence type="ECO:0000313" key="5">
    <source>
        <dbReference type="Proteomes" id="UP000886829"/>
    </source>
</evidence>
<keyword evidence="3" id="KW-0732">Signal</keyword>
<organism evidence="4 5">
    <name type="scientific">Candidatus Anaerobiospirillum pullistercoris</name>
    <dbReference type="NCBI Taxonomy" id="2838452"/>
    <lineage>
        <taxon>Bacteria</taxon>
        <taxon>Pseudomonadati</taxon>
        <taxon>Pseudomonadota</taxon>
        <taxon>Gammaproteobacteria</taxon>
        <taxon>Aeromonadales</taxon>
        <taxon>Succinivibrionaceae</taxon>
        <taxon>Anaerobiospirillum</taxon>
    </lineage>
</organism>
<evidence type="ECO:0000313" key="4">
    <source>
        <dbReference type="EMBL" id="HIX56399.1"/>
    </source>
</evidence>
<dbReference type="InterPro" id="IPR006059">
    <property type="entry name" value="SBP"/>
</dbReference>
<feature type="signal peptide" evidence="3">
    <location>
        <begin position="1"/>
        <end position="21"/>
    </location>
</feature>
<dbReference type="SUPFAM" id="SSF53850">
    <property type="entry name" value="Periplasmic binding protein-like II"/>
    <property type="match status" value="1"/>
</dbReference>
<dbReference type="PANTHER" id="PTHR43649:SF32">
    <property type="entry name" value="SUGAR BINDING SECRETED PROTEIN"/>
    <property type="match status" value="1"/>
</dbReference>
<comment type="subcellular location">
    <subcellularLocation>
        <location evidence="1">Periplasm</location>
    </subcellularLocation>
</comment>
<comment type="caution">
    <text evidence="4">The sequence shown here is derived from an EMBL/GenBank/DDBJ whole genome shotgun (WGS) entry which is preliminary data.</text>
</comment>
<gene>
    <name evidence="4" type="ORF">H9850_02885</name>
</gene>
<reference evidence="4" key="1">
    <citation type="journal article" date="2021" name="PeerJ">
        <title>Extensive microbial diversity within the chicken gut microbiome revealed by metagenomics and culture.</title>
        <authorList>
            <person name="Gilroy R."/>
            <person name="Ravi A."/>
            <person name="Getino M."/>
            <person name="Pursley I."/>
            <person name="Horton D.L."/>
            <person name="Alikhan N.F."/>
            <person name="Baker D."/>
            <person name="Gharbi K."/>
            <person name="Hall N."/>
            <person name="Watson M."/>
            <person name="Adriaenssens E.M."/>
            <person name="Foster-Nyarko E."/>
            <person name="Jarju S."/>
            <person name="Secka A."/>
            <person name="Antonio M."/>
            <person name="Oren A."/>
            <person name="Chaudhuri R.R."/>
            <person name="La Ragione R."/>
            <person name="Hildebrand F."/>
            <person name="Pallen M.J."/>
        </authorList>
    </citation>
    <scope>NUCLEOTIDE SEQUENCE</scope>
    <source>
        <strain evidence="4">USASDec5-558</strain>
    </source>
</reference>
<dbReference type="Pfam" id="PF13416">
    <property type="entry name" value="SBP_bac_8"/>
    <property type="match status" value="1"/>
</dbReference>
<evidence type="ECO:0000256" key="2">
    <source>
        <dbReference type="ARBA" id="ARBA00008520"/>
    </source>
</evidence>
<dbReference type="AlphaFoldDB" id="A0A9D1WBY9"/>
<dbReference type="GO" id="GO:0042597">
    <property type="term" value="C:periplasmic space"/>
    <property type="evidence" value="ECO:0007669"/>
    <property type="project" value="UniProtKB-SubCell"/>
</dbReference>
<dbReference type="Gene3D" id="3.40.190.10">
    <property type="entry name" value="Periplasmic binding protein-like II"/>
    <property type="match status" value="1"/>
</dbReference>
<evidence type="ECO:0000256" key="1">
    <source>
        <dbReference type="ARBA" id="ARBA00004418"/>
    </source>
</evidence>
<name>A0A9D1WBY9_9GAMM</name>
<dbReference type="CDD" id="cd13585">
    <property type="entry name" value="PBP2_TMBP_like"/>
    <property type="match status" value="1"/>
</dbReference>